<feature type="signal peptide" evidence="2">
    <location>
        <begin position="1"/>
        <end position="17"/>
    </location>
</feature>
<dbReference type="EMBL" id="CP043641">
    <property type="protein sequence ID" value="QNE36376.1"/>
    <property type="molecule type" value="Genomic_DNA"/>
</dbReference>
<protein>
    <recommendedName>
        <fullName evidence="5">ABC transporter permease</fullName>
    </recommendedName>
</protein>
<feature type="transmembrane region" description="Helical" evidence="1">
    <location>
        <begin position="266"/>
        <end position="288"/>
    </location>
</feature>
<dbReference type="RefSeq" id="WP_185275811.1">
    <property type="nucleotide sequence ID" value="NZ_CP043641.1"/>
</dbReference>
<dbReference type="Proteomes" id="UP000515511">
    <property type="component" value="Chromosome"/>
</dbReference>
<name>A0A7G6YD11_9MICO</name>
<evidence type="ECO:0000256" key="1">
    <source>
        <dbReference type="SAM" id="Phobius"/>
    </source>
</evidence>
<keyword evidence="2" id="KW-0732">Signal</keyword>
<evidence type="ECO:0008006" key="5">
    <source>
        <dbReference type="Google" id="ProtNLM"/>
    </source>
</evidence>
<evidence type="ECO:0000256" key="2">
    <source>
        <dbReference type="SAM" id="SignalP"/>
    </source>
</evidence>
<keyword evidence="1" id="KW-0812">Transmembrane</keyword>
<reference evidence="4" key="1">
    <citation type="submission" date="2019-09" db="EMBL/GenBank/DDBJ databases">
        <title>Antimicrobial potential of Antarctic Bacteria.</title>
        <authorList>
            <person name="Benaud N."/>
            <person name="Edwards R.J."/>
            <person name="Ferrari B.C."/>
        </authorList>
    </citation>
    <scope>NUCLEOTIDE SEQUENCE [LARGE SCALE GENOMIC DNA]</scope>
    <source>
        <strain evidence="4">INR9</strain>
    </source>
</reference>
<feature type="transmembrane region" description="Helical" evidence="1">
    <location>
        <begin position="300"/>
        <end position="321"/>
    </location>
</feature>
<gene>
    <name evidence="3" type="ORF">F1C12_15485</name>
</gene>
<organism evidence="3 4">
    <name type="scientific">Leifsonia shinshuensis</name>
    <dbReference type="NCBI Taxonomy" id="150026"/>
    <lineage>
        <taxon>Bacteria</taxon>
        <taxon>Bacillati</taxon>
        <taxon>Actinomycetota</taxon>
        <taxon>Actinomycetes</taxon>
        <taxon>Micrococcales</taxon>
        <taxon>Microbacteriaceae</taxon>
        <taxon>Leifsonia</taxon>
    </lineage>
</organism>
<accession>A0A7G6YD11</accession>
<feature type="chain" id="PRO_5039084316" description="ABC transporter permease" evidence="2">
    <location>
        <begin position="18"/>
        <end position="333"/>
    </location>
</feature>
<evidence type="ECO:0000313" key="4">
    <source>
        <dbReference type="Proteomes" id="UP000515511"/>
    </source>
</evidence>
<keyword evidence="1" id="KW-1133">Transmembrane helix</keyword>
<keyword evidence="1" id="KW-0472">Membrane</keyword>
<feature type="transmembrane region" description="Helical" evidence="1">
    <location>
        <begin position="220"/>
        <end position="239"/>
    </location>
</feature>
<proteinExistence type="predicted"/>
<dbReference type="KEGG" id="lse:F1C12_15485"/>
<sequence>MTFTLLFAVVAGGIVLAAGLSSATAVRDAREFVASGAAIYVMKASAGIDGRACDAMSSLANVGASGAIREQTEGVSSSRLPRTPISLFAVSRGFMALLPFDGEANGGGLSLSKDAATTLGATAGQDLETTRGITRVASVFDYPDDGRDPLLSFAATEVVAGEAAFDQCWAMIWPHDENAVAALGRAVLSGRGDRADRPVLVQLNQTNGSRFVASSTFNRSVAGILVVAAGAVLGAAFVLRRRLALASDRHVGVSRLAQVVSQSAQVLLWAAVGSLVAMAAVIVALRLADEDRIPIIQQSLTLALAGGGAAVASCAVAVCIVRDAALFRYFKQR</sequence>
<dbReference type="AlphaFoldDB" id="A0A7G6YD11"/>
<evidence type="ECO:0000313" key="3">
    <source>
        <dbReference type="EMBL" id="QNE36376.1"/>
    </source>
</evidence>